<dbReference type="AlphaFoldDB" id="A0A9D4UVB1"/>
<feature type="coiled-coil region" evidence="1">
    <location>
        <begin position="372"/>
        <end position="450"/>
    </location>
</feature>
<feature type="coiled-coil region" evidence="1">
    <location>
        <begin position="10"/>
        <end position="116"/>
    </location>
</feature>
<organism evidence="2 3">
    <name type="scientific">Adiantum capillus-veneris</name>
    <name type="common">Maidenhair fern</name>
    <dbReference type="NCBI Taxonomy" id="13818"/>
    <lineage>
        <taxon>Eukaryota</taxon>
        <taxon>Viridiplantae</taxon>
        <taxon>Streptophyta</taxon>
        <taxon>Embryophyta</taxon>
        <taxon>Tracheophyta</taxon>
        <taxon>Polypodiopsida</taxon>
        <taxon>Polypodiidae</taxon>
        <taxon>Polypodiales</taxon>
        <taxon>Pteridineae</taxon>
        <taxon>Pteridaceae</taxon>
        <taxon>Vittarioideae</taxon>
        <taxon>Adiantum</taxon>
    </lineage>
</organism>
<name>A0A9D4UVB1_ADICA</name>
<dbReference type="OrthoDB" id="10354733at2759"/>
<reference evidence="2" key="1">
    <citation type="submission" date="2021-01" db="EMBL/GenBank/DDBJ databases">
        <title>Adiantum capillus-veneris genome.</title>
        <authorList>
            <person name="Fang Y."/>
            <person name="Liao Q."/>
        </authorList>
    </citation>
    <scope>NUCLEOTIDE SEQUENCE</scope>
    <source>
        <strain evidence="2">H3</strain>
        <tissue evidence="2">Leaf</tissue>
    </source>
</reference>
<sequence>MALGAIEEGLEDLDQKRQRLYESKKESLRREIEQLRDFFSSMEKERELLECQVKATQVLCRRKLVKAEKDLQQAQSRLRETQNEAAVLLEGKHQEMERLQKERDDCKAQAGHLAGEYDFCKGYTHYLEEKICVLVAKLHEYHQDLHRKTEEIVETRSRAVSELEWVKQNMMNFEKNLLEFRNSNNQLSSEKEHLMQELQGLKQLEGPKSVKKQADVRENHHSESQINHALNERLQKLEKDLDFACRRAELADSRLNEADTTVTELREDVSRLQHEVQELKEKNIEYVTEKIEAEAGAQLREAAISVLKLKIYALEGDLQKERDMRGSKSAINTNGKTLTQLSPDIDVEIKARPGLVVKKEGSSSSEYAAAKLEAAKYQLQEDAKTIKKLKQMNTALEADLEKERTHNACSLQFSSDVWSIKKMKKLEQALAEAHERYTFLRKEMNDLRLKKTPSYSNERNNIDKEEQSQNFAQLVAV</sequence>
<dbReference type="Proteomes" id="UP000886520">
    <property type="component" value="Chromosome 10"/>
</dbReference>
<protein>
    <submittedName>
        <fullName evidence="2">Uncharacterized protein</fullName>
    </submittedName>
</protein>
<comment type="caution">
    <text evidence="2">The sequence shown here is derived from an EMBL/GenBank/DDBJ whole genome shotgun (WGS) entry which is preliminary data.</text>
</comment>
<keyword evidence="1" id="KW-0175">Coiled coil</keyword>
<evidence type="ECO:0000313" key="2">
    <source>
        <dbReference type="EMBL" id="KAI5074581.1"/>
    </source>
</evidence>
<dbReference type="EMBL" id="JABFUD020000010">
    <property type="protein sequence ID" value="KAI5074581.1"/>
    <property type="molecule type" value="Genomic_DNA"/>
</dbReference>
<feature type="coiled-coil region" evidence="1">
    <location>
        <begin position="170"/>
        <end position="289"/>
    </location>
</feature>
<evidence type="ECO:0000256" key="1">
    <source>
        <dbReference type="SAM" id="Coils"/>
    </source>
</evidence>
<accession>A0A9D4UVB1</accession>
<gene>
    <name evidence="2" type="ORF">GOP47_0010542</name>
</gene>
<keyword evidence="3" id="KW-1185">Reference proteome</keyword>
<proteinExistence type="predicted"/>
<evidence type="ECO:0000313" key="3">
    <source>
        <dbReference type="Proteomes" id="UP000886520"/>
    </source>
</evidence>